<proteinExistence type="predicted"/>
<accession>A0A7W8XDB7</accession>
<sequence length="95" mass="10895">MSRRAALQGKCKGMIEKLWTRLLITGLLLFCPVPLSIPLLWLYEGELHTKTSIIKAEEQPLLFYLIIMIGFCNGFAWTCLCVEAALTRIRLQARR</sequence>
<keyword evidence="1" id="KW-1133">Transmembrane helix</keyword>
<evidence type="ECO:0000256" key="1">
    <source>
        <dbReference type="SAM" id="Phobius"/>
    </source>
</evidence>
<dbReference type="EMBL" id="JACHBC010000001">
    <property type="protein sequence ID" value="MBB5558498.1"/>
    <property type="molecule type" value="Genomic_DNA"/>
</dbReference>
<reference evidence="2 3" key="1">
    <citation type="submission" date="2020-08" db="EMBL/GenBank/DDBJ databases">
        <title>Genomic Encyclopedia of Type Strains, Phase IV (KMG-V): Genome sequencing to study the core and pangenomes of soil and plant-associated prokaryotes.</title>
        <authorList>
            <person name="Whitman W."/>
        </authorList>
    </citation>
    <scope>NUCLEOTIDE SEQUENCE [LARGE SCALE GENOMIC DNA]</scope>
    <source>
        <strain evidence="2 3">SEMIA 4034</strain>
    </source>
</reference>
<dbReference type="Proteomes" id="UP000528824">
    <property type="component" value="Unassembled WGS sequence"/>
</dbReference>
<name>A0A7W8XDB7_9HYPH</name>
<keyword evidence="1" id="KW-0472">Membrane</keyword>
<keyword evidence="1" id="KW-0812">Transmembrane</keyword>
<organism evidence="2 3">
    <name type="scientific">Rhizobium lentis</name>
    <dbReference type="NCBI Taxonomy" id="1138194"/>
    <lineage>
        <taxon>Bacteria</taxon>
        <taxon>Pseudomonadati</taxon>
        <taxon>Pseudomonadota</taxon>
        <taxon>Alphaproteobacteria</taxon>
        <taxon>Hyphomicrobiales</taxon>
        <taxon>Rhizobiaceae</taxon>
        <taxon>Rhizobium/Agrobacterium group</taxon>
        <taxon>Rhizobium</taxon>
    </lineage>
</organism>
<gene>
    <name evidence="2" type="ORF">GGI59_000125</name>
</gene>
<feature type="transmembrane region" description="Helical" evidence="1">
    <location>
        <begin position="21"/>
        <end position="41"/>
    </location>
</feature>
<evidence type="ECO:0000313" key="2">
    <source>
        <dbReference type="EMBL" id="MBB5558498.1"/>
    </source>
</evidence>
<comment type="caution">
    <text evidence="2">The sequence shown here is derived from an EMBL/GenBank/DDBJ whole genome shotgun (WGS) entry which is preliminary data.</text>
</comment>
<dbReference type="AlphaFoldDB" id="A0A7W8XDB7"/>
<keyword evidence="3" id="KW-1185">Reference proteome</keyword>
<protein>
    <submittedName>
        <fullName evidence="2">Uncharacterized protein</fullName>
    </submittedName>
</protein>
<dbReference type="RefSeq" id="WP_312862791.1">
    <property type="nucleotide sequence ID" value="NZ_JACHBB010000001.1"/>
</dbReference>
<evidence type="ECO:0000313" key="3">
    <source>
        <dbReference type="Proteomes" id="UP000528824"/>
    </source>
</evidence>
<feature type="transmembrane region" description="Helical" evidence="1">
    <location>
        <begin position="61"/>
        <end position="86"/>
    </location>
</feature>